<comment type="similarity">
    <text evidence="2">Belongs to the NADH dehydrogenase family.</text>
</comment>
<dbReference type="InterPro" id="IPR023753">
    <property type="entry name" value="FAD/NAD-binding_dom"/>
</dbReference>
<dbReference type="Proteomes" id="UP000236732">
    <property type="component" value="Unassembled WGS sequence"/>
</dbReference>
<dbReference type="Pfam" id="PF07992">
    <property type="entry name" value="Pyr_redox_2"/>
    <property type="match status" value="1"/>
</dbReference>
<evidence type="ECO:0000256" key="1">
    <source>
        <dbReference type="ARBA" id="ARBA00001974"/>
    </source>
</evidence>
<evidence type="ECO:0000313" key="9">
    <source>
        <dbReference type="Proteomes" id="UP000236732"/>
    </source>
</evidence>
<feature type="transmembrane region" description="Helical" evidence="6">
    <location>
        <begin position="368"/>
        <end position="388"/>
    </location>
</feature>
<evidence type="ECO:0000256" key="6">
    <source>
        <dbReference type="SAM" id="Phobius"/>
    </source>
</evidence>
<dbReference type="Gene3D" id="3.50.50.100">
    <property type="match status" value="1"/>
</dbReference>
<dbReference type="PANTHER" id="PTHR42913:SF3">
    <property type="entry name" value="64 KDA MITOCHONDRIAL NADH DEHYDROGENASE (EUROFUNG)"/>
    <property type="match status" value="1"/>
</dbReference>
<feature type="domain" description="FAD/NAD(P)-binding" evidence="7">
    <location>
        <begin position="16"/>
        <end position="325"/>
    </location>
</feature>
<comment type="cofactor">
    <cofactor evidence="1">
        <name>FAD</name>
        <dbReference type="ChEBI" id="CHEBI:57692"/>
    </cofactor>
</comment>
<keyword evidence="3" id="KW-0285">Flavoprotein</keyword>
<evidence type="ECO:0000259" key="7">
    <source>
        <dbReference type="Pfam" id="PF07992"/>
    </source>
</evidence>
<evidence type="ECO:0000256" key="3">
    <source>
        <dbReference type="ARBA" id="ARBA00022630"/>
    </source>
</evidence>
<protein>
    <submittedName>
        <fullName evidence="8">NADH dehydrogenase</fullName>
    </submittedName>
</protein>
<accession>A0A1H6EZD7</accession>
<dbReference type="PRINTS" id="PR00368">
    <property type="entry name" value="FADPNR"/>
</dbReference>
<evidence type="ECO:0000256" key="5">
    <source>
        <dbReference type="ARBA" id="ARBA00023002"/>
    </source>
</evidence>
<dbReference type="InterPro" id="IPR036188">
    <property type="entry name" value="FAD/NAD-bd_sf"/>
</dbReference>
<organism evidence="8 9">
    <name type="scientific">Nonomuraea solani</name>
    <dbReference type="NCBI Taxonomy" id="1144553"/>
    <lineage>
        <taxon>Bacteria</taxon>
        <taxon>Bacillati</taxon>
        <taxon>Actinomycetota</taxon>
        <taxon>Actinomycetes</taxon>
        <taxon>Streptosporangiales</taxon>
        <taxon>Streptosporangiaceae</taxon>
        <taxon>Nonomuraea</taxon>
    </lineage>
</organism>
<evidence type="ECO:0000256" key="2">
    <source>
        <dbReference type="ARBA" id="ARBA00005272"/>
    </source>
</evidence>
<evidence type="ECO:0000313" key="8">
    <source>
        <dbReference type="EMBL" id="SEH02471.1"/>
    </source>
</evidence>
<dbReference type="PRINTS" id="PR00411">
    <property type="entry name" value="PNDRDTASEI"/>
</dbReference>
<reference evidence="8 9" key="1">
    <citation type="submission" date="2016-10" db="EMBL/GenBank/DDBJ databases">
        <authorList>
            <person name="de Groot N.N."/>
        </authorList>
    </citation>
    <scope>NUCLEOTIDE SEQUENCE [LARGE SCALE GENOMIC DNA]</scope>
    <source>
        <strain evidence="8 9">CGMCC 4.7037</strain>
    </source>
</reference>
<name>A0A1H6EZD7_9ACTN</name>
<dbReference type="SUPFAM" id="SSF51905">
    <property type="entry name" value="FAD/NAD(P)-binding domain"/>
    <property type="match status" value="1"/>
</dbReference>
<keyword evidence="5" id="KW-0560">Oxidoreductase</keyword>
<gene>
    <name evidence="8" type="ORF">SAMN05444920_1278</name>
</gene>
<dbReference type="AlphaFoldDB" id="A0A1H6EZD7"/>
<dbReference type="PANTHER" id="PTHR42913">
    <property type="entry name" value="APOPTOSIS-INDUCING FACTOR 1"/>
    <property type="match status" value="1"/>
</dbReference>
<keyword evidence="6" id="KW-1133">Transmembrane helix</keyword>
<dbReference type="EMBL" id="FNVT01000027">
    <property type="protein sequence ID" value="SEH02471.1"/>
    <property type="molecule type" value="Genomic_DNA"/>
</dbReference>
<dbReference type="InterPro" id="IPR051169">
    <property type="entry name" value="NADH-Q_oxidoreductase"/>
</dbReference>
<keyword evidence="6" id="KW-0812">Transmembrane</keyword>
<keyword evidence="6" id="KW-0472">Membrane</keyword>
<dbReference type="OrthoDB" id="9781621at2"/>
<sequence>MTSLRGKDSVMVHRPRVVVVGAGFAGLSATRELAKGGALVTLVDRNPYSTFQPLLYQVAAAGMGSADVSYPNRTFAARWPNVRARRASLSKLKPQERRVEFEDGSELEYDYLVIATGVTTNWLNVAGSRENALPIYSLADAGNLRRRLQQCLEDTALGRRDGTHVVVVGAGATGVEMAGTLAELRRRTLPLTHPEIRPEQTSVTLVERFDFVLAPYKARLRDAAAAALRRRGVHLRLGSTVAAVEPDAVVLKDGTRLPSDVTVWALGVTAPPEVNVWGLPQGQGGRITTTEALNVPEHPEIFVAGDLAGPPAPLPQLAQPAIQMGKFVGRQIIAAAQGQELRPFSYRDPGIMATVGKAQAVLQLPSGLTMHGLPAWLVWIFIHVAYLLGGRNRVSVLLNFFWRYFGPRRSATSVTQ</sequence>
<evidence type="ECO:0000256" key="4">
    <source>
        <dbReference type="ARBA" id="ARBA00022827"/>
    </source>
</evidence>
<dbReference type="GO" id="GO:0019646">
    <property type="term" value="P:aerobic electron transport chain"/>
    <property type="evidence" value="ECO:0007669"/>
    <property type="project" value="TreeGrafter"/>
</dbReference>
<dbReference type="GO" id="GO:0003955">
    <property type="term" value="F:NAD(P)H dehydrogenase (quinone) activity"/>
    <property type="evidence" value="ECO:0007669"/>
    <property type="project" value="TreeGrafter"/>
</dbReference>
<proteinExistence type="inferred from homology"/>
<keyword evidence="4" id="KW-0274">FAD</keyword>
<keyword evidence="9" id="KW-1185">Reference proteome</keyword>